<feature type="transmembrane region" description="Helical" evidence="1">
    <location>
        <begin position="42"/>
        <end position="64"/>
    </location>
</feature>
<dbReference type="SUPFAM" id="SSF52317">
    <property type="entry name" value="Class I glutamine amidotransferase-like"/>
    <property type="match status" value="1"/>
</dbReference>
<sequence>MNGWEIDWPLPLWGVGLLACASVGLAWLSYGFRTRLPRLRAWTLITLRAFALLALLMMLGGLAWSRFQLQKPELVIVVDDSASMQAPAATDTNTRFDRALQILRRDPQRLSDWEDSYQLQLHSLSGTHSGALERSPGEEVYAWEGWTANAASSPIGSSLLQTMAAQRGRRTAAILLLSDGIVTEGVSLDVAGQRAASQTIPIVAVGLGSDQPPVDLAVDEILYDRWALVGDRVELRTTVRMEGVPEGQSVDVELVDEQTGDVRDVQTLHSDGSQRVEAVTLSLLADAARMAKLTVRTPPLDGERNTQNNRREVTIEFRDEQLKVLVVQDQPSYEFRYLKHLLERVRGADSDEPLIDLTVVLQSGDPEYAQQDESAQVLPPVGREQLAAFDTVVLSDAAVSLLGSVFLEQLAAAVVDDGVGLVVIAGPRHLPAELAGTPLQSLLPVELSGAASLALQRDSLPLRLTRLGQQTASMRLTDQVRPTLPRLTALWPAATLRPLARVLMETDEPNSRPVVVTQLVGAGQVRLQLTDELFRMQSFDGTGRMYERYWLQCIRELARGKRRAATAMGSLRVDGGPFRAGDPVPLRASVPGTPPEVRVQVQSAGLQRSLALPQTDRGDYRASVEGLSAGEYRAVLVQPLSEGGQPPSDTFVITAPASEQDDLQSDIAGLKQLAQTSGGVYLTADEAFTNRLEASLPKLEPTRVQPLPSKPLWNHPLAAALLFGCLCSEWLLRRRWGML</sequence>
<name>A0A5B9R8P3_9BACT</name>
<dbReference type="AlphaFoldDB" id="A0A5B9R8P3"/>
<dbReference type="InterPro" id="IPR036465">
    <property type="entry name" value="vWFA_dom_sf"/>
</dbReference>
<keyword evidence="1" id="KW-1133">Transmembrane helix</keyword>
<dbReference type="OrthoDB" id="252901at2"/>
<proteinExistence type="predicted"/>
<keyword evidence="1" id="KW-0472">Membrane</keyword>
<dbReference type="Gene3D" id="3.40.50.410">
    <property type="entry name" value="von Willebrand factor, type A domain"/>
    <property type="match status" value="1"/>
</dbReference>
<accession>A0A5B9R8P3</accession>
<protein>
    <recommendedName>
        <fullName evidence="4">VWFA domain-containing protein</fullName>
    </recommendedName>
</protein>
<gene>
    <name evidence="2" type="ORF">UC8_52670</name>
</gene>
<organism evidence="2 3">
    <name type="scientific">Roseimaritima ulvae</name>
    <dbReference type="NCBI Taxonomy" id="980254"/>
    <lineage>
        <taxon>Bacteria</taxon>
        <taxon>Pseudomonadati</taxon>
        <taxon>Planctomycetota</taxon>
        <taxon>Planctomycetia</taxon>
        <taxon>Pirellulales</taxon>
        <taxon>Pirellulaceae</taxon>
        <taxon>Roseimaritima</taxon>
    </lineage>
</organism>
<dbReference type="PANTHER" id="PTHR37947">
    <property type="entry name" value="BLL2462 PROTEIN"/>
    <property type="match status" value="1"/>
</dbReference>
<dbReference type="KEGG" id="rul:UC8_52670"/>
<dbReference type="PANTHER" id="PTHR37947:SF1">
    <property type="entry name" value="BLL2462 PROTEIN"/>
    <property type="match status" value="1"/>
</dbReference>
<dbReference type="Gene3D" id="3.40.50.880">
    <property type="match status" value="1"/>
</dbReference>
<evidence type="ECO:0000313" key="2">
    <source>
        <dbReference type="EMBL" id="QEG43221.1"/>
    </source>
</evidence>
<evidence type="ECO:0000256" key="1">
    <source>
        <dbReference type="SAM" id="Phobius"/>
    </source>
</evidence>
<dbReference type="SUPFAM" id="SSF53300">
    <property type="entry name" value="vWA-like"/>
    <property type="match status" value="1"/>
</dbReference>
<evidence type="ECO:0008006" key="4">
    <source>
        <dbReference type="Google" id="ProtNLM"/>
    </source>
</evidence>
<dbReference type="RefSeq" id="WP_068131256.1">
    <property type="nucleotide sequence ID" value="NZ_CP042914.1"/>
</dbReference>
<dbReference type="Proteomes" id="UP000325286">
    <property type="component" value="Chromosome"/>
</dbReference>
<reference evidence="2 3" key="1">
    <citation type="submission" date="2019-08" db="EMBL/GenBank/DDBJ databases">
        <title>Deep-cultivation of Planctomycetes and their phenomic and genomic characterization uncovers novel biology.</title>
        <authorList>
            <person name="Wiegand S."/>
            <person name="Jogler M."/>
            <person name="Boedeker C."/>
            <person name="Pinto D."/>
            <person name="Vollmers J."/>
            <person name="Rivas-Marin E."/>
            <person name="Kohn T."/>
            <person name="Peeters S.H."/>
            <person name="Heuer A."/>
            <person name="Rast P."/>
            <person name="Oberbeckmann S."/>
            <person name="Bunk B."/>
            <person name="Jeske O."/>
            <person name="Meyerdierks A."/>
            <person name="Storesund J.E."/>
            <person name="Kallscheuer N."/>
            <person name="Luecker S."/>
            <person name="Lage O.M."/>
            <person name="Pohl T."/>
            <person name="Merkel B.J."/>
            <person name="Hornburger P."/>
            <person name="Mueller R.-W."/>
            <person name="Bruemmer F."/>
            <person name="Labrenz M."/>
            <person name="Spormann A.M."/>
            <person name="Op den Camp H."/>
            <person name="Overmann J."/>
            <person name="Amann R."/>
            <person name="Jetten M.S.M."/>
            <person name="Mascher T."/>
            <person name="Medema M.H."/>
            <person name="Devos D.P."/>
            <person name="Kaster A.-K."/>
            <person name="Ovreas L."/>
            <person name="Rohde M."/>
            <person name="Galperin M.Y."/>
            <person name="Jogler C."/>
        </authorList>
    </citation>
    <scope>NUCLEOTIDE SEQUENCE [LARGE SCALE GENOMIC DNA]</scope>
    <source>
        <strain evidence="2 3">UC8</strain>
    </source>
</reference>
<keyword evidence="1" id="KW-0812">Transmembrane</keyword>
<dbReference type="EMBL" id="CP042914">
    <property type="protein sequence ID" value="QEG43221.1"/>
    <property type="molecule type" value="Genomic_DNA"/>
</dbReference>
<dbReference type="InterPro" id="IPR029062">
    <property type="entry name" value="Class_I_gatase-like"/>
</dbReference>
<feature type="transmembrane region" description="Helical" evidence="1">
    <location>
        <begin position="12"/>
        <end position="30"/>
    </location>
</feature>
<evidence type="ECO:0000313" key="3">
    <source>
        <dbReference type="Proteomes" id="UP000325286"/>
    </source>
</evidence>
<keyword evidence="3" id="KW-1185">Reference proteome</keyword>